<dbReference type="Proteomes" id="UP000752171">
    <property type="component" value="Unassembled WGS sequence"/>
</dbReference>
<feature type="coiled-coil region" evidence="1">
    <location>
        <begin position="125"/>
        <end position="156"/>
    </location>
</feature>
<dbReference type="PANTHER" id="PTHR35970:SF1">
    <property type="entry name" value="SODIUM CHANNEL AND CLATHRIN LINKER 1"/>
    <property type="match status" value="1"/>
</dbReference>
<keyword evidence="1" id="KW-0175">Coiled coil</keyword>
<feature type="coiled-coil region" evidence="1">
    <location>
        <begin position="353"/>
        <end position="670"/>
    </location>
</feature>
<dbReference type="GO" id="GO:0060271">
    <property type="term" value="P:cilium assembly"/>
    <property type="evidence" value="ECO:0007669"/>
    <property type="project" value="TreeGrafter"/>
</dbReference>
<dbReference type="GO" id="GO:0045162">
    <property type="term" value="P:clustering of voltage-gated sodium channels"/>
    <property type="evidence" value="ECO:0007669"/>
    <property type="project" value="InterPro"/>
</dbReference>
<dbReference type="Pfam" id="PF15964">
    <property type="entry name" value="CCCAP"/>
    <property type="match status" value="1"/>
</dbReference>
<comment type="caution">
    <text evidence="2">The sequence shown here is derived from an EMBL/GenBank/DDBJ whole genome shotgun (WGS) entry which is preliminary data.</text>
</comment>
<dbReference type="GO" id="GO:0034220">
    <property type="term" value="P:monoatomic ion transmembrane transport"/>
    <property type="evidence" value="ECO:0007669"/>
    <property type="project" value="UniProtKB-KW"/>
</dbReference>
<feature type="coiled-coil region" evidence="1">
    <location>
        <begin position="184"/>
        <end position="320"/>
    </location>
</feature>
<accession>A0A8T2KJZ8</accession>
<protein>
    <submittedName>
        <fullName evidence="2">Sodium channel and clathrin linker 1</fullName>
    </submittedName>
</protein>
<proteinExistence type="predicted"/>
<evidence type="ECO:0000313" key="2">
    <source>
        <dbReference type="EMBL" id="KAG9259694.1"/>
    </source>
</evidence>
<sequence>MASTQIEFLQDQVHRLSLALGRYQESSSANFFTQTEDVGSESAAPWLADRGIMAPLIAEYDRHMQQMEAQLKLYQRQMADVKASLEQVVRENERLHAEQRVSVERQLQSLSVGVDGDAAADAATVNNLEEQVKCAVEEKERALQMWQAAAQELDRLQKLYQSTMRDGQLHTAERQHIQNQLAQVQQHTQKLQTTNQSLESTNQQFLKTIAEQSSEVEELRNQLRQAKQELRTATAKVDEMTRLMQNVQDQMQRTEEDAAEAHGREEASDRRLQQLQAALSQLEGRLKGATAEAESVRREQAVWERKLGELQSRCATLEEEKFETFQRLRNSLQLAEEASLQRDQAQLRENQRVEELERMKEGMKQLVEEAAARTRREVEAVRKQYNSQIHRLAEELSALQLECADKETQIERAHRERKAVEEELEKVYREGRCGEPELRKMEALHQRCLNAERQKEETELTLNTTQSNMKKLEMDFSEELSRCQEEVRRLQVALASAREESSSISEERLSLQQENQQLHRDMDTLRKECVLAQRQAKQQVSCMQQELSVKEQSLEARLREMEESSKSSNAGLSRLLQAQQKTTNRYREEAKQLTHTFQNTVSSLRSELNRQKQRCEELEIQLETDHKKILEFERQLVEHQEKNARLQTRLSQAEHRASSASQQLSVIQRRKAASMMDLDTLS</sequence>
<dbReference type="GO" id="GO:0005813">
    <property type="term" value="C:centrosome"/>
    <property type="evidence" value="ECO:0007669"/>
    <property type="project" value="InterPro"/>
</dbReference>
<name>A0A8T2KJZ8_ASTMX</name>
<dbReference type="GO" id="GO:0007098">
    <property type="term" value="P:centrosome cycle"/>
    <property type="evidence" value="ECO:0007669"/>
    <property type="project" value="InterPro"/>
</dbReference>
<evidence type="ECO:0000313" key="3">
    <source>
        <dbReference type="Proteomes" id="UP000752171"/>
    </source>
</evidence>
<dbReference type="GO" id="GO:0005814">
    <property type="term" value="C:centriole"/>
    <property type="evidence" value="ECO:0007669"/>
    <property type="project" value="TreeGrafter"/>
</dbReference>
<keyword evidence="2" id="KW-0407">Ion channel</keyword>
<keyword evidence="2" id="KW-0813">Transport</keyword>
<feature type="coiled-coil region" evidence="1">
    <location>
        <begin position="57"/>
        <end position="98"/>
    </location>
</feature>
<gene>
    <name evidence="2" type="primary">SCLT1</name>
    <name evidence="2" type="ORF">AMEX_G27211</name>
</gene>
<dbReference type="OrthoDB" id="551053at2759"/>
<organism evidence="2 3">
    <name type="scientific">Astyanax mexicanus</name>
    <name type="common">Blind cave fish</name>
    <name type="synonym">Astyanax fasciatus mexicanus</name>
    <dbReference type="NCBI Taxonomy" id="7994"/>
    <lineage>
        <taxon>Eukaryota</taxon>
        <taxon>Metazoa</taxon>
        <taxon>Chordata</taxon>
        <taxon>Craniata</taxon>
        <taxon>Vertebrata</taxon>
        <taxon>Euteleostomi</taxon>
        <taxon>Actinopterygii</taxon>
        <taxon>Neopterygii</taxon>
        <taxon>Teleostei</taxon>
        <taxon>Ostariophysi</taxon>
        <taxon>Characiformes</taxon>
        <taxon>Characoidei</taxon>
        <taxon>Acestrorhamphidae</taxon>
        <taxon>Acestrorhamphinae</taxon>
        <taxon>Astyanax</taxon>
    </lineage>
</organism>
<reference evidence="2 3" key="1">
    <citation type="submission" date="2021-07" db="EMBL/GenBank/DDBJ databases">
        <authorList>
            <person name="Imarazene B."/>
            <person name="Zahm M."/>
            <person name="Klopp C."/>
            <person name="Cabau C."/>
            <person name="Beille S."/>
            <person name="Jouanno E."/>
            <person name="Castinel A."/>
            <person name="Lluch J."/>
            <person name="Gil L."/>
            <person name="Kuchtly C."/>
            <person name="Lopez Roques C."/>
            <person name="Donnadieu C."/>
            <person name="Parrinello H."/>
            <person name="Journot L."/>
            <person name="Du K."/>
            <person name="Schartl M."/>
            <person name="Retaux S."/>
            <person name="Guiguen Y."/>
        </authorList>
    </citation>
    <scope>NUCLEOTIDE SEQUENCE [LARGE SCALE GENOMIC DNA]</scope>
    <source>
        <strain evidence="2">Pach_M1</strain>
        <tissue evidence="2">Testis</tissue>
    </source>
</reference>
<dbReference type="EMBL" id="JAICCE010000025">
    <property type="protein sequence ID" value="KAG9259694.1"/>
    <property type="molecule type" value="Genomic_DNA"/>
</dbReference>
<dbReference type="PANTHER" id="PTHR35970">
    <property type="entry name" value="SODIUM CHANNEL AND CLATHRIN LINKER 1"/>
    <property type="match status" value="1"/>
</dbReference>
<evidence type="ECO:0000256" key="1">
    <source>
        <dbReference type="SAM" id="Coils"/>
    </source>
</evidence>
<dbReference type="InterPro" id="IPR038911">
    <property type="entry name" value="SCLT1"/>
</dbReference>
<dbReference type="AlphaFoldDB" id="A0A8T2KJZ8"/>
<keyword evidence="2" id="KW-0406">Ion transport</keyword>
<dbReference type="InterPro" id="IPR031887">
    <property type="entry name" value="SDCCAG8"/>
</dbReference>